<feature type="transmembrane region" description="Helical" evidence="1">
    <location>
        <begin position="109"/>
        <end position="129"/>
    </location>
</feature>
<feature type="transmembrane region" description="Helical" evidence="1">
    <location>
        <begin position="135"/>
        <end position="157"/>
    </location>
</feature>
<feature type="transmembrane region" description="Helical" evidence="1">
    <location>
        <begin position="169"/>
        <end position="187"/>
    </location>
</feature>
<keyword evidence="1" id="KW-0812">Transmembrane</keyword>
<feature type="transmembrane region" description="Helical" evidence="1">
    <location>
        <begin position="48"/>
        <end position="66"/>
    </location>
</feature>
<dbReference type="InterPro" id="IPR052348">
    <property type="entry name" value="Metallopeptidase_M50B"/>
</dbReference>
<feature type="transmembrane region" description="Helical" evidence="1">
    <location>
        <begin position="12"/>
        <end position="36"/>
    </location>
</feature>
<dbReference type="AlphaFoldDB" id="A0A316G3D0"/>
<evidence type="ECO:0000256" key="1">
    <source>
        <dbReference type="SAM" id="Phobius"/>
    </source>
</evidence>
<keyword evidence="1" id="KW-0472">Membrane</keyword>
<proteinExistence type="predicted"/>
<reference evidence="2 3" key="1">
    <citation type="submission" date="2018-05" db="EMBL/GenBank/DDBJ databases">
        <title>Genomic Encyclopedia of Type Strains, Phase IV (KMG-IV): sequencing the most valuable type-strain genomes for metagenomic binning, comparative biology and taxonomic classification.</title>
        <authorList>
            <person name="Goeker M."/>
        </authorList>
    </citation>
    <scope>NUCLEOTIDE SEQUENCE [LARGE SCALE GENOMIC DNA]</scope>
    <source>
        <strain evidence="2 3">DSM 103371</strain>
    </source>
</reference>
<dbReference type="PANTHER" id="PTHR35864">
    <property type="entry name" value="ZINC METALLOPROTEASE MJ0611-RELATED"/>
    <property type="match status" value="1"/>
</dbReference>
<feature type="transmembrane region" description="Helical" evidence="1">
    <location>
        <begin position="86"/>
        <end position="104"/>
    </location>
</feature>
<keyword evidence="1" id="KW-1133">Transmembrane helix</keyword>
<gene>
    <name evidence="2" type="ORF">C8D95_1088</name>
</gene>
<organism evidence="2 3">
    <name type="scientific">Silicimonas algicola</name>
    <dbReference type="NCBI Taxonomy" id="1826607"/>
    <lineage>
        <taxon>Bacteria</taxon>
        <taxon>Pseudomonadati</taxon>
        <taxon>Pseudomonadota</taxon>
        <taxon>Alphaproteobacteria</taxon>
        <taxon>Rhodobacterales</taxon>
        <taxon>Paracoccaceae</taxon>
    </lineage>
</organism>
<evidence type="ECO:0000313" key="3">
    <source>
        <dbReference type="Proteomes" id="UP000245390"/>
    </source>
</evidence>
<sequence length="201" mass="20607">MWLPDITLQAIGFRVVTLMVLAGVQGGVVSATSVLLGDKGPKYDGRLTLVPISHIDPVGAIGLIFYGNGWAKPVAVDAEQFRVGPVGLVVVILAGFAGVIVTAAALNALVLPALTILPHTAALAAAAFLRTASDLAIWFALFSLVPIPPLTGGLLVGVLAPQMPRMERILALLLLVAVATGVVRLVLGPAHSMVASFILGA</sequence>
<protein>
    <submittedName>
        <fullName evidence="2">Uncharacterized protein</fullName>
    </submittedName>
</protein>
<keyword evidence="3" id="KW-1185">Reference proteome</keyword>
<dbReference type="EMBL" id="QGGV01000008">
    <property type="protein sequence ID" value="PWK55133.1"/>
    <property type="molecule type" value="Genomic_DNA"/>
</dbReference>
<comment type="caution">
    <text evidence="2">The sequence shown here is derived from an EMBL/GenBank/DDBJ whole genome shotgun (WGS) entry which is preliminary data.</text>
</comment>
<evidence type="ECO:0000313" key="2">
    <source>
        <dbReference type="EMBL" id="PWK55133.1"/>
    </source>
</evidence>
<dbReference type="PANTHER" id="PTHR35864:SF1">
    <property type="entry name" value="ZINC METALLOPROTEASE YWHC-RELATED"/>
    <property type="match status" value="1"/>
</dbReference>
<accession>A0A316G3D0</accession>
<name>A0A316G3D0_9RHOB</name>
<dbReference type="Proteomes" id="UP000245390">
    <property type="component" value="Unassembled WGS sequence"/>
</dbReference>